<dbReference type="AlphaFoldDB" id="A0A926F5L3"/>
<dbReference type="InterPro" id="IPR023809">
    <property type="entry name" value="Thiopep_bacteriocin_synth_dom"/>
</dbReference>
<protein>
    <recommendedName>
        <fullName evidence="1">Thiopeptide-type bacteriocin biosynthesis domain-containing protein</fullName>
    </recommendedName>
</protein>
<evidence type="ECO:0000313" key="2">
    <source>
        <dbReference type="EMBL" id="MBC8592432.1"/>
    </source>
</evidence>
<dbReference type="RefSeq" id="WP_262433629.1">
    <property type="nucleotide sequence ID" value="NZ_JACRTF010000001.1"/>
</dbReference>
<comment type="caution">
    <text evidence="2">The sequence shown here is derived from an EMBL/GenBank/DDBJ whole genome shotgun (WGS) entry which is preliminary data.</text>
</comment>
<proteinExistence type="predicted"/>
<evidence type="ECO:0000313" key="3">
    <source>
        <dbReference type="Proteomes" id="UP000651085"/>
    </source>
</evidence>
<reference evidence="2" key="1">
    <citation type="submission" date="2020-08" db="EMBL/GenBank/DDBJ databases">
        <title>Genome public.</title>
        <authorList>
            <person name="Liu C."/>
            <person name="Sun Q."/>
        </authorList>
    </citation>
    <scope>NUCLEOTIDE SEQUENCE</scope>
    <source>
        <strain evidence="2">N12</strain>
    </source>
</reference>
<dbReference type="NCBIfam" id="TIGR03891">
    <property type="entry name" value="thiopep_ocin"/>
    <property type="match status" value="1"/>
</dbReference>
<evidence type="ECO:0000259" key="1">
    <source>
        <dbReference type="Pfam" id="PF14028"/>
    </source>
</evidence>
<keyword evidence="3" id="KW-1185">Reference proteome</keyword>
<name>A0A926F5L3_9BACT</name>
<gene>
    <name evidence="2" type="ORF">H8744_04070</name>
</gene>
<dbReference type="Proteomes" id="UP000651085">
    <property type="component" value="Unassembled WGS sequence"/>
</dbReference>
<organism evidence="2 3">
    <name type="scientific">Jilunia laotingensis</name>
    <dbReference type="NCBI Taxonomy" id="2763675"/>
    <lineage>
        <taxon>Bacteria</taxon>
        <taxon>Pseudomonadati</taxon>
        <taxon>Bacteroidota</taxon>
        <taxon>Bacteroidia</taxon>
        <taxon>Bacteroidales</taxon>
        <taxon>Bacteroidaceae</taxon>
        <taxon>Jilunia</taxon>
    </lineage>
</organism>
<sequence>MQRIFILGDEWVYLKIYVNPAESDRILLDSICSLKDKLLNDGIIDKWFYLRYGDPEYHLRIRFHLVRTGHLGLLIGLFNDAIKQDIVKKYIWKIQADTYNREMERYGGELTIEFSESLFFHQSEMVLHQLNELRSNRVEEKRMWIPVIMMIDELLNIFEFSVFDKCNQFKKLTSQFLDEFNYNTKDKKYLSNKYREVKGDVYNIMNGNLFIKDCLYIKKTSTTIQKLFTKYALQKSNIKHYNIVSYIHMLINRYFDNCPRAHELVIYYILWTYYKSIIAQNAKAMS</sequence>
<dbReference type="Pfam" id="PF14028">
    <property type="entry name" value="Lant_dehydr_C"/>
    <property type="match status" value="1"/>
</dbReference>
<dbReference type="EMBL" id="JACRTF010000001">
    <property type="protein sequence ID" value="MBC8592432.1"/>
    <property type="molecule type" value="Genomic_DNA"/>
</dbReference>
<accession>A0A926F5L3</accession>
<feature type="domain" description="Thiopeptide-type bacteriocin biosynthesis" evidence="1">
    <location>
        <begin position="11"/>
        <end position="274"/>
    </location>
</feature>